<dbReference type="InterPro" id="IPR049468">
    <property type="entry name" value="Restrct_endonuc-II-like_dom"/>
</dbReference>
<comment type="caution">
    <text evidence="2">The sequence shown here is derived from an EMBL/GenBank/DDBJ whole genome shotgun (WGS) entry which is preliminary data.</text>
</comment>
<dbReference type="SUPFAM" id="SSF52980">
    <property type="entry name" value="Restriction endonuclease-like"/>
    <property type="match status" value="1"/>
</dbReference>
<dbReference type="Pfam" id="PF18741">
    <property type="entry name" value="MTES_1575"/>
    <property type="match status" value="1"/>
</dbReference>
<dbReference type="EMBL" id="BAAAQQ010000013">
    <property type="protein sequence ID" value="GAA2132064.1"/>
    <property type="molecule type" value="Genomic_DNA"/>
</dbReference>
<accession>A0ABP5KK04</accession>
<proteinExistence type="predicted"/>
<organism evidence="2 3">
    <name type="scientific">Nocardioides bigeumensis</name>
    <dbReference type="NCBI Taxonomy" id="433657"/>
    <lineage>
        <taxon>Bacteria</taxon>
        <taxon>Bacillati</taxon>
        <taxon>Actinomycetota</taxon>
        <taxon>Actinomycetes</taxon>
        <taxon>Propionibacteriales</taxon>
        <taxon>Nocardioidaceae</taxon>
        <taxon>Nocardioides</taxon>
    </lineage>
</organism>
<dbReference type="Gene3D" id="3.40.960.10">
    <property type="entry name" value="VSR Endonuclease"/>
    <property type="match status" value="1"/>
</dbReference>
<sequence length="274" mass="30609">MYALPSTPFTAATSGLTRKQLRRAVAMREVRRPLRGVYLAASVELSELVRAWIHGVDCLRYAELDAMPPIESCVLPGREPTQRVEVLGRTRDLRPEDMMTVGGVRVTTPLRTAADLLCALPRREALAAADALARLHGFDAADLNRLLVRYFRRRGVVQARELAGLVDARSESSGESWARLEIIDRNLPAPVPQHWVLVDGVATYRLDLAYPRARIAIEYDGEAHHSSTEDRARDAARRAWLRARGWTIIVLTKASFSEAAANAWTRQLRQLLVG</sequence>
<name>A0ABP5KK04_9ACTN</name>
<reference evidence="3" key="1">
    <citation type="journal article" date="2019" name="Int. J. Syst. Evol. Microbiol.">
        <title>The Global Catalogue of Microorganisms (GCM) 10K type strain sequencing project: providing services to taxonomists for standard genome sequencing and annotation.</title>
        <authorList>
            <consortium name="The Broad Institute Genomics Platform"/>
            <consortium name="The Broad Institute Genome Sequencing Center for Infectious Disease"/>
            <person name="Wu L."/>
            <person name="Ma J."/>
        </authorList>
    </citation>
    <scope>NUCLEOTIDE SEQUENCE [LARGE SCALE GENOMIC DNA]</scope>
    <source>
        <strain evidence="3">JCM 16021</strain>
    </source>
</reference>
<gene>
    <name evidence="2" type="ORF">GCM10009843_36210</name>
</gene>
<dbReference type="Proteomes" id="UP001500575">
    <property type="component" value="Unassembled WGS sequence"/>
</dbReference>
<keyword evidence="3" id="KW-1185">Reference proteome</keyword>
<protein>
    <recommendedName>
        <fullName evidence="1">Restriction endonuclease type II-like domain-containing protein</fullName>
    </recommendedName>
</protein>
<dbReference type="RefSeq" id="WP_344305226.1">
    <property type="nucleotide sequence ID" value="NZ_BAAAQQ010000013.1"/>
</dbReference>
<feature type="domain" description="Restriction endonuclease type II-like" evidence="1">
    <location>
        <begin position="200"/>
        <end position="266"/>
    </location>
</feature>
<evidence type="ECO:0000313" key="3">
    <source>
        <dbReference type="Proteomes" id="UP001500575"/>
    </source>
</evidence>
<evidence type="ECO:0000313" key="2">
    <source>
        <dbReference type="EMBL" id="GAA2132064.1"/>
    </source>
</evidence>
<evidence type="ECO:0000259" key="1">
    <source>
        <dbReference type="Pfam" id="PF18741"/>
    </source>
</evidence>
<dbReference type="InterPro" id="IPR011335">
    <property type="entry name" value="Restrct_endonuc-II-like"/>
</dbReference>